<gene>
    <name evidence="1" type="ORF">KUCAC02_020147</name>
</gene>
<dbReference type="Proteomes" id="UP001057452">
    <property type="component" value="Chromosome 24"/>
</dbReference>
<protein>
    <submittedName>
        <fullName evidence="1">Uncharacterized protein</fullName>
    </submittedName>
</protein>
<evidence type="ECO:0000313" key="2">
    <source>
        <dbReference type="Proteomes" id="UP001057452"/>
    </source>
</evidence>
<accession>A0ACB9VRI7</accession>
<keyword evidence="2" id="KW-1185">Reference proteome</keyword>
<sequence>MQLDIAVDLLRKTKTTLEDYRATGFASAQISAKDMCENMDVDAVLKEKRLRSTKRQFSYEAPDEPMANALKRWKLHFSTGWLMFASLPSMRVLNTWKKFKQSLGCLSTSPNCPETS</sequence>
<organism evidence="1 2">
    <name type="scientific">Chaenocephalus aceratus</name>
    <name type="common">Blackfin icefish</name>
    <name type="synonym">Chaenichthys aceratus</name>
    <dbReference type="NCBI Taxonomy" id="36190"/>
    <lineage>
        <taxon>Eukaryota</taxon>
        <taxon>Metazoa</taxon>
        <taxon>Chordata</taxon>
        <taxon>Craniata</taxon>
        <taxon>Vertebrata</taxon>
        <taxon>Euteleostomi</taxon>
        <taxon>Actinopterygii</taxon>
        <taxon>Neopterygii</taxon>
        <taxon>Teleostei</taxon>
        <taxon>Neoteleostei</taxon>
        <taxon>Acanthomorphata</taxon>
        <taxon>Eupercaria</taxon>
        <taxon>Perciformes</taxon>
        <taxon>Notothenioidei</taxon>
        <taxon>Channichthyidae</taxon>
        <taxon>Chaenocephalus</taxon>
    </lineage>
</organism>
<evidence type="ECO:0000313" key="1">
    <source>
        <dbReference type="EMBL" id="KAI4802299.1"/>
    </source>
</evidence>
<proteinExistence type="predicted"/>
<comment type="caution">
    <text evidence="1">The sequence shown here is derived from an EMBL/GenBank/DDBJ whole genome shotgun (WGS) entry which is preliminary data.</text>
</comment>
<dbReference type="EMBL" id="CM043808">
    <property type="protein sequence ID" value="KAI4802299.1"/>
    <property type="molecule type" value="Genomic_DNA"/>
</dbReference>
<reference evidence="1" key="1">
    <citation type="submission" date="2022-05" db="EMBL/GenBank/DDBJ databases">
        <title>Chromosome-level genome of Chaenocephalus aceratus.</title>
        <authorList>
            <person name="Park H."/>
        </authorList>
    </citation>
    <scope>NUCLEOTIDE SEQUENCE</scope>
    <source>
        <strain evidence="1">KU_202001</strain>
    </source>
</reference>
<name>A0ACB9VRI7_CHAAC</name>